<evidence type="ECO:0000313" key="3">
    <source>
        <dbReference type="EMBL" id="KZS88576.1"/>
    </source>
</evidence>
<accession>A0A164PC61</accession>
<dbReference type="AlphaFoldDB" id="A0A164PC61"/>
<feature type="region of interest" description="Disordered" evidence="1">
    <location>
        <begin position="1"/>
        <end position="41"/>
    </location>
</feature>
<name>A0A164PC61_9AGAM</name>
<feature type="domain" description="Hyaluronan/mRNA-binding protein" evidence="2">
    <location>
        <begin position="20"/>
        <end position="65"/>
    </location>
</feature>
<dbReference type="STRING" id="1314777.A0A164PC61"/>
<evidence type="ECO:0000259" key="2">
    <source>
        <dbReference type="Pfam" id="PF04774"/>
    </source>
</evidence>
<dbReference type="EMBL" id="KV419435">
    <property type="protein sequence ID" value="KZS88576.1"/>
    <property type="molecule type" value="Genomic_DNA"/>
</dbReference>
<evidence type="ECO:0000256" key="1">
    <source>
        <dbReference type="SAM" id="MobiDB-lite"/>
    </source>
</evidence>
<dbReference type="Proteomes" id="UP000076722">
    <property type="component" value="Unassembled WGS sequence"/>
</dbReference>
<evidence type="ECO:0000313" key="4">
    <source>
        <dbReference type="Proteomes" id="UP000076722"/>
    </source>
</evidence>
<feature type="compositionally biased region" description="Basic and acidic residues" evidence="1">
    <location>
        <begin position="1"/>
        <end position="28"/>
    </location>
</feature>
<keyword evidence="4" id="KW-1185">Reference proteome</keyword>
<gene>
    <name evidence="3" type="ORF">SISNIDRAFT_490004</name>
</gene>
<organism evidence="3 4">
    <name type="scientific">Sistotremastrum niveocremeum HHB9708</name>
    <dbReference type="NCBI Taxonomy" id="1314777"/>
    <lineage>
        <taxon>Eukaryota</taxon>
        <taxon>Fungi</taxon>
        <taxon>Dikarya</taxon>
        <taxon>Basidiomycota</taxon>
        <taxon>Agaricomycotina</taxon>
        <taxon>Agaricomycetes</taxon>
        <taxon>Sistotremastrales</taxon>
        <taxon>Sistotremastraceae</taxon>
        <taxon>Sertulicium</taxon>
        <taxon>Sertulicium niveocremeum</taxon>
    </lineage>
</organism>
<reference evidence="3 4" key="1">
    <citation type="journal article" date="2016" name="Mol. Biol. Evol.">
        <title>Comparative Genomics of Early-Diverging Mushroom-Forming Fungi Provides Insights into the Origins of Lignocellulose Decay Capabilities.</title>
        <authorList>
            <person name="Nagy L.G."/>
            <person name="Riley R."/>
            <person name="Tritt A."/>
            <person name="Adam C."/>
            <person name="Daum C."/>
            <person name="Floudas D."/>
            <person name="Sun H."/>
            <person name="Yadav J.S."/>
            <person name="Pangilinan J."/>
            <person name="Larsson K.H."/>
            <person name="Matsuura K."/>
            <person name="Barry K."/>
            <person name="Labutti K."/>
            <person name="Kuo R."/>
            <person name="Ohm R.A."/>
            <person name="Bhattacharya S.S."/>
            <person name="Shirouzu T."/>
            <person name="Yoshinaga Y."/>
            <person name="Martin F.M."/>
            <person name="Grigoriev I.V."/>
            <person name="Hibbett D.S."/>
        </authorList>
    </citation>
    <scope>NUCLEOTIDE SEQUENCE [LARGE SCALE GENOMIC DNA]</scope>
    <source>
        <strain evidence="3 4">HHB9708</strain>
    </source>
</reference>
<dbReference type="InterPro" id="IPR006861">
    <property type="entry name" value="HABP4_PAIRBP1-bd"/>
</dbReference>
<feature type="region of interest" description="Disordered" evidence="1">
    <location>
        <begin position="54"/>
        <end position="98"/>
    </location>
</feature>
<sequence length="152" mass="16525">MTRTERSVYPRAIVKDRSESKTGLDKSIKKNGAGQHSWGSLADEIDHEVQLEEEDLVSDGEGGETVSVSASSSVDEKDIRPVPARKQSISITEEERESARKFRKGALNGTIDLGAIARTSSALSSSPPKSPESAVVIHITIYQIITNDIHPR</sequence>
<dbReference type="OrthoDB" id="2562681at2759"/>
<protein>
    <recommendedName>
        <fullName evidence="2">Hyaluronan/mRNA-binding protein domain-containing protein</fullName>
    </recommendedName>
</protein>
<dbReference type="Pfam" id="PF04774">
    <property type="entry name" value="HABP4_PAI-RBP1"/>
    <property type="match status" value="1"/>
</dbReference>
<proteinExistence type="predicted"/>